<dbReference type="InterPro" id="IPR016187">
    <property type="entry name" value="CTDL_fold"/>
</dbReference>
<dbReference type="EMBL" id="MF149970">
    <property type="protein sequence ID" value="AWC08727.1"/>
    <property type="molecule type" value="mRNA"/>
</dbReference>
<sequence length="241" mass="27997">MMFNNIFIVRMLFHVMLMYVAYASDNTQNDCTENTKKCQVDGPACRNVYQFFGDSSCPPDFKKYIDDAIYAVFTRQNKSVGTSDESIKALTAKIDALDKKIDTISITSITKCPSGYEYYHPDKFWYKFHSECKSWSDARQVCQDEGGDLISLTEKNFDFFRLVSRSRAGECINVWVGTRDISSEGQWYWVNGERVSSSLWQPGQPDNTNNNEHCGDLRKQFQYRLNDYVCSIKQHFLCQFF</sequence>
<keyword evidence="1" id="KW-1015">Disulfide bond</keyword>
<dbReference type="SMART" id="SM00034">
    <property type="entry name" value="CLECT"/>
    <property type="match status" value="1"/>
</dbReference>
<keyword evidence="4" id="KW-0430">Lectin</keyword>
<dbReference type="PROSITE" id="PS00615">
    <property type="entry name" value="C_TYPE_LECTIN_1"/>
    <property type="match status" value="1"/>
</dbReference>
<evidence type="ECO:0000259" key="3">
    <source>
        <dbReference type="PROSITE" id="PS50041"/>
    </source>
</evidence>
<feature type="domain" description="C-type lectin" evidence="3">
    <location>
        <begin position="126"/>
        <end position="239"/>
    </location>
</feature>
<dbReference type="AlphaFoldDB" id="A0A2S0XA62"/>
<dbReference type="Pfam" id="PF00059">
    <property type="entry name" value="Lectin_C"/>
    <property type="match status" value="1"/>
</dbReference>
<reference evidence="4" key="1">
    <citation type="submission" date="2017-05" db="EMBL/GenBank/DDBJ databases">
        <title>The cloning and immune response analysis of HsCTL in Hyriopsis schlegelii.</title>
        <authorList>
            <person name="Peng K."/>
            <person name="Chen Y.L."/>
            <person name="Wang J.H."/>
            <person name="Hong Y.J."/>
        </authorList>
    </citation>
    <scope>NUCLEOTIDE SEQUENCE</scope>
</reference>
<dbReference type="PROSITE" id="PS50041">
    <property type="entry name" value="C_TYPE_LECTIN_2"/>
    <property type="match status" value="1"/>
</dbReference>
<dbReference type="InterPro" id="IPR050801">
    <property type="entry name" value="Ca-Dep_Lectins_ImmuneDev"/>
</dbReference>
<feature type="signal peptide" evidence="2">
    <location>
        <begin position="1"/>
        <end position="23"/>
    </location>
</feature>
<dbReference type="InterPro" id="IPR001304">
    <property type="entry name" value="C-type_lectin-like"/>
</dbReference>
<dbReference type="PANTHER" id="PTHR22801">
    <property type="entry name" value="LITHOSTATHINE"/>
    <property type="match status" value="1"/>
</dbReference>
<evidence type="ECO:0000256" key="1">
    <source>
        <dbReference type="ARBA" id="ARBA00023157"/>
    </source>
</evidence>
<evidence type="ECO:0000313" key="4">
    <source>
        <dbReference type="EMBL" id="AWC08727.1"/>
    </source>
</evidence>
<name>A0A2S0XA62_SINSH</name>
<feature type="chain" id="PRO_5015397382" evidence="2">
    <location>
        <begin position="24"/>
        <end position="241"/>
    </location>
</feature>
<dbReference type="GO" id="GO:0030246">
    <property type="term" value="F:carbohydrate binding"/>
    <property type="evidence" value="ECO:0007669"/>
    <property type="project" value="UniProtKB-KW"/>
</dbReference>
<protein>
    <submittedName>
        <fullName evidence="4">C-type lectin</fullName>
    </submittedName>
</protein>
<keyword evidence="2" id="KW-0732">Signal</keyword>
<organism evidence="4">
    <name type="scientific">Sinohyriopsis schlegelii</name>
    <name type="common">Biwa pearly mussel</name>
    <name type="synonym">Hyriopsis schlegelii</name>
    <dbReference type="NCBI Taxonomy" id="2706150"/>
    <lineage>
        <taxon>Eukaryota</taxon>
        <taxon>Metazoa</taxon>
        <taxon>Spiralia</taxon>
        <taxon>Lophotrochozoa</taxon>
        <taxon>Mollusca</taxon>
        <taxon>Bivalvia</taxon>
        <taxon>Autobranchia</taxon>
        <taxon>Heteroconchia</taxon>
        <taxon>Palaeoheterodonta</taxon>
        <taxon>Unionida</taxon>
        <taxon>Unionoidea</taxon>
        <taxon>Unionidae</taxon>
        <taxon>Gonideinae</taxon>
        <taxon>Sinohyriopsis</taxon>
    </lineage>
</organism>
<dbReference type="InterPro" id="IPR018378">
    <property type="entry name" value="C-type_lectin_CS"/>
</dbReference>
<proteinExistence type="evidence at transcript level"/>
<accession>A0A2S0XA62</accession>
<evidence type="ECO:0000256" key="2">
    <source>
        <dbReference type="SAM" id="SignalP"/>
    </source>
</evidence>
<dbReference type="Gene3D" id="3.10.100.10">
    <property type="entry name" value="Mannose-Binding Protein A, subunit A"/>
    <property type="match status" value="1"/>
</dbReference>
<dbReference type="CDD" id="cd00037">
    <property type="entry name" value="CLECT"/>
    <property type="match status" value="1"/>
</dbReference>
<dbReference type="SUPFAM" id="SSF56436">
    <property type="entry name" value="C-type lectin-like"/>
    <property type="match status" value="1"/>
</dbReference>
<dbReference type="PANTHER" id="PTHR22801:SF63">
    <property type="entry name" value="C-TYPE LECTIN DOMAIN-CONTAINING PROTEIN"/>
    <property type="match status" value="1"/>
</dbReference>
<dbReference type="InterPro" id="IPR016186">
    <property type="entry name" value="C-type_lectin-like/link_sf"/>
</dbReference>